<name>A0AAE0BW49_9CHLO</name>
<dbReference type="Proteomes" id="UP001190700">
    <property type="component" value="Unassembled WGS sequence"/>
</dbReference>
<keyword evidence="1" id="KW-0472">Membrane</keyword>
<gene>
    <name evidence="2" type="ORF">CYMTET_46471</name>
</gene>
<organism evidence="2 3">
    <name type="scientific">Cymbomonas tetramitiformis</name>
    <dbReference type="NCBI Taxonomy" id="36881"/>
    <lineage>
        <taxon>Eukaryota</taxon>
        <taxon>Viridiplantae</taxon>
        <taxon>Chlorophyta</taxon>
        <taxon>Pyramimonadophyceae</taxon>
        <taxon>Pyramimonadales</taxon>
        <taxon>Pyramimonadaceae</taxon>
        <taxon>Cymbomonas</taxon>
    </lineage>
</organism>
<evidence type="ECO:0000313" key="3">
    <source>
        <dbReference type="Proteomes" id="UP001190700"/>
    </source>
</evidence>
<reference evidence="2 3" key="1">
    <citation type="journal article" date="2015" name="Genome Biol. Evol.">
        <title>Comparative Genomics of a Bacterivorous Green Alga Reveals Evolutionary Causalities and Consequences of Phago-Mixotrophic Mode of Nutrition.</title>
        <authorList>
            <person name="Burns J.A."/>
            <person name="Paasch A."/>
            <person name="Narechania A."/>
            <person name="Kim E."/>
        </authorList>
    </citation>
    <scope>NUCLEOTIDE SEQUENCE [LARGE SCALE GENOMIC DNA]</scope>
    <source>
        <strain evidence="2 3">PLY_AMNH</strain>
    </source>
</reference>
<keyword evidence="3" id="KW-1185">Reference proteome</keyword>
<proteinExistence type="predicted"/>
<feature type="transmembrane region" description="Helical" evidence="1">
    <location>
        <begin position="62"/>
        <end position="84"/>
    </location>
</feature>
<keyword evidence="1" id="KW-0812">Transmembrane</keyword>
<sequence length="152" mass="16780">MGLAEFFDGGMGGNSIPILLARICLWIQMIFVIFGSIGYSYAGTHGVTAAVTIYGLIGTRAVVKLYVFLLLLAIAMDVMFACMWTDKIARNDTEFSGKWNEDKYRDSEKMSMAAVYIGGFVRVLSLPLWCQFWYKAADDSSSGGLTDNLLDP</sequence>
<keyword evidence="1" id="KW-1133">Transmembrane helix</keyword>
<feature type="transmembrane region" description="Helical" evidence="1">
    <location>
        <begin position="113"/>
        <end position="134"/>
    </location>
</feature>
<dbReference type="AlphaFoldDB" id="A0AAE0BW49"/>
<feature type="transmembrane region" description="Helical" evidence="1">
    <location>
        <begin position="20"/>
        <end position="42"/>
    </location>
</feature>
<evidence type="ECO:0000313" key="2">
    <source>
        <dbReference type="EMBL" id="KAK3243896.1"/>
    </source>
</evidence>
<comment type="caution">
    <text evidence="2">The sequence shown here is derived from an EMBL/GenBank/DDBJ whole genome shotgun (WGS) entry which is preliminary data.</text>
</comment>
<protein>
    <submittedName>
        <fullName evidence="2">Uncharacterized protein</fullName>
    </submittedName>
</protein>
<accession>A0AAE0BW49</accession>
<dbReference type="EMBL" id="LGRX02032577">
    <property type="protein sequence ID" value="KAK3243896.1"/>
    <property type="molecule type" value="Genomic_DNA"/>
</dbReference>
<evidence type="ECO:0000256" key="1">
    <source>
        <dbReference type="SAM" id="Phobius"/>
    </source>
</evidence>